<organism evidence="2 3">
    <name type="scientific">Nezara viridula</name>
    <name type="common">Southern green stink bug</name>
    <name type="synonym">Cimex viridulus</name>
    <dbReference type="NCBI Taxonomy" id="85310"/>
    <lineage>
        <taxon>Eukaryota</taxon>
        <taxon>Metazoa</taxon>
        <taxon>Ecdysozoa</taxon>
        <taxon>Arthropoda</taxon>
        <taxon>Hexapoda</taxon>
        <taxon>Insecta</taxon>
        <taxon>Pterygota</taxon>
        <taxon>Neoptera</taxon>
        <taxon>Paraneoptera</taxon>
        <taxon>Hemiptera</taxon>
        <taxon>Heteroptera</taxon>
        <taxon>Panheteroptera</taxon>
        <taxon>Pentatomomorpha</taxon>
        <taxon>Pentatomoidea</taxon>
        <taxon>Pentatomidae</taxon>
        <taxon>Pentatominae</taxon>
        <taxon>Nezara</taxon>
    </lineage>
</organism>
<keyword evidence="1" id="KW-1133">Transmembrane helix</keyword>
<dbReference type="AlphaFoldDB" id="A0A9P0EFE2"/>
<keyword evidence="1" id="KW-0812">Transmembrane</keyword>
<evidence type="ECO:0000313" key="3">
    <source>
        <dbReference type="Proteomes" id="UP001152798"/>
    </source>
</evidence>
<keyword evidence="1" id="KW-0472">Membrane</keyword>
<name>A0A9P0EFE2_NEZVI</name>
<feature type="transmembrane region" description="Helical" evidence="1">
    <location>
        <begin position="64"/>
        <end position="85"/>
    </location>
</feature>
<keyword evidence="3" id="KW-1185">Reference proteome</keyword>
<dbReference type="OrthoDB" id="5973539at2759"/>
<evidence type="ECO:0000256" key="1">
    <source>
        <dbReference type="SAM" id="Phobius"/>
    </source>
</evidence>
<proteinExistence type="predicted"/>
<dbReference type="Proteomes" id="UP001152798">
    <property type="component" value="Chromosome 2"/>
</dbReference>
<protein>
    <submittedName>
        <fullName evidence="2">Uncharacterized protein</fullName>
    </submittedName>
</protein>
<reference evidence="2" key="1">
    <citation type="submission" date="2022-01" db="EMBL/GenBank/DDBJ databases">
        <authorList>
            <person name="King R."/>
        </authorList>
    </citation>
    <scope>NUCLEOTIDE SEQUENCE</scope>
</reference>
<dbReference type="EMBL" id="OV725078">
    <property type="protein sequence ID" value="CAH1394092.1"/>
    <property type="molecule type" value="Genomic_DNA"/>
</dbReference>
<sequence length="97" mass="10689">MDFSDPRSQDMVLPLEDSGKGEVTGELYITASLLPKSQEDKELVSPQNTHFAPVIYIEPGMANLIYLALSPLHPALLSVVLLQVLSRANPTPSRFRL</sequence>
<gene>
    <name evidence="2" type="ORF">NEZAVI_LOCUS4645</name>
</gene>
<evidence type="ECO:0000313" key="2">
    <source>
        <dbReference type="EMBL" id="CAH1394092.1"/>
    </source>
</evidence>
<accession>A0A9P0EFE2</accession>